<evidence type="ECO:0000259" key="11">
    <source>
        <dbReference type="PROSITE" id="PS51072"/>
    </source>
</evidence>
<proteinExistence type="inferred from homology"/>
<dbReference type="InterPro" id="IPR036168">
    <property type="entry name" value="AP2_Mu_C_sf"/>
</dbReference>
<evidence type="ECO:0000256" key="10">
    <source>
        <dbReference type="SAM" id="MobiDB-lite"/>
    </source>
</evidence>
<comment type="subcellular location">
    <subcellularLocation>
        <location evidence="8 9">Cytoplasm</location>
    </subcellularLocation>
    <subcellularLocation>
        <location evidence="8 9">Cytoplasmic vesicle</location>
        <location evidence="8 9">COPI-coated vesicle membrane</location>
        <topology evidence="8 9">Peripheral membrane protein</topology>
        <orientation evidence="8 9">Cytoplasmic side</orientation>
    </subcellularLocation>
    <subcellularLocation>
        <location evidence="8 9">Golgi apparatus membrane</location>
        <topology evidence="8 9">Peripheral membrane protein</topology>
        <orientation evidence="8 9">Cytoplasmic side</orientation>
    </subcellularLocation>
</comment>
<dbReference type="GO" id="GO:0051645">
    <property type="term" value="P:Golgi localization"/>
    <property type="evidence" value="ECO:0007669"/>
    <property type="project" value="TreeGrafter"/>
</dbReference>
<dbReference type="PANTHER" id="PTHR10121:SF0">
    <property type="entry name" value="COATOMER SUBUNIT DELTA"/>
    <property type="match status" value="1"/>
</dbReference>
<comment type="function">
    <text evidence="8">The coatomer is a cytosolic protein complex that binds to dilysine motifs and reversibly associates with Golgi non-clathrin-coated vesicles, which further mediate biosynthetic protein transport from the ER, via the Golgi up to the trans Golgi network. Coatomer complex is required for budding from Golgi membranes, and is essential for the retrograde Golgi-to-ER transport of dilysine-tagged proteins.</text>
</comment>
<feature type="compositionally biased region" description="Low complexity" evidence="10">
    <location>
        <begin position="107"/>
        <end position="118"/>
    </location>
</feature>
<dbReference type="GO" id="GO:0030126">
    <property type="term" value="C:COPI vesicle coat"/>
    <property type="evidence" value="ECO:0007669"/>
    <property type="project" value="UniProtKB-UniRule"/>
</dbReference>
<feature type="compositionally biased region" description="Basic and acidic residues" evidence="10">
    <location>
        <begin position="20"/>
        <end position="40"/>
    </location>
</feature>
<dbReference type="KEGG" id="slb:AWJ20_841"/>
<dbReference type="Pfam" id="PF00928">
    <property type="entry name" value="Adap_comp_sub"/>
    <property type="match status" value="1"/>
</dbReference>
<dbReference type="GO" id="GO:0006890">
    <property type="term" value="P:retrograde vesicle-mediated transport, Golgi to endoplasmic reticulum"/>
    <property type="evidence" value="ECO:0007669"/>
    <property type="project" value="UniProtKB-UniRule"/>
</dbReference>
<keyword evidence="6 8" id="KW-0333">Golgi apparatus</keyword>
<dbReference type="CDD" id="cd09254">
    <property type="entry name" value="AP_delta-COPI_MHD"/>
    <property type="match status" value="1"/>
</dbReference>
<organism evidence="12 13">
    <name type="scientific">Sugiyamaella lignohabitans</name>
    <dbReference type="NCBI Taxonomy" id="796027"/>
    <lineage>
        <taxon>Eukaryota</taxon>
        <taxon>Fungi</taxon>
        <taxon>Dikarya</taxon>
        <taxon>Ascomycota</taxon>
        <taxon>Saccharomycotina</taxon>
        <taxon>Dipodascomycetes</taxon>
        <taxon>Dipodascales</taxon>
        <taxon>Trichomonascaceae</taxon>
        <taxon>Sugiyamaella</taxon>
    </lineage>
</organism>
<dbReference type="Proteomes" id="UP000189580">
    <property type="component" value="Chromosome a"/>
</dbReference>
<feature type="compositionally biased region" description="Low complexity" evidence="10">
    <location>
        <begin position="66"/>
        <end position="89"/>
    </location>
</feature>
<accession>A0A167D7S2</accession>
<keyword evidence="4 8" id="KW-0931">ER-Golgi transport</keyword>
<dbReference type="GO" id="GO:0000139">
    <property type="term" value="C:Golgi membrane"/>
    <property type="evidence" value="ECO:0007669"/>
    <property type="project" value="UniProtKB-SubCell"/>
</dbReference>
<protein>
    <recommendedName>
        <fullName evidence="8">Coatomer subunit delta</fullName>
    </recommendedName>
</protein>
<feature type="region of interest" description="Disordered" evidence="10">
    <location>
        <begin position="107"/>
        <end position="170"/>
    </location>
</feature>
<keyword evidence="2 8" id="KW-0813">Transport</keyword>
<keyword evidence="8" id="KW-0472">Membrane</keyword>
<dbReference type="OrthoDB" id="10266042at2759"/>
<dbReference type="GO" id="GO:0006888">
    <property type="term" value="P:endoplasmic reticulum to Golgi vesicle-mediated transport"/>
    <property type="evidence" value="ECO:0007669"/>
    <property type="project" value="TreeGrafter"/>
</dbReference>
<evidence type="ECO:0000313" key="13">
    <source>
        <dbReference type="Proteomes" id="UP000189580"/>
    </source>
</evidence>
<sequence>MESHEEKIQEIIERNKELEAAEERKKKAKQLEMQRREVSKRGGVGGIGNSASVGAGYGGNIGSGFGNSSLASNSYASNNGSNSSIYNNSDYDSGASKKPLSAFKGRGLQLGSKKGSSSFHSEASPLMGEEEDPLEYKEKAPSSLTTADHSARSRTTLASAHQHKSSSDNQGIEVSIVETISATLGRDGSVVNSEIKGHLDLRIADPNLAKVKLLTSANGQDVGSQYKTHPNVDKAKFSQQNIITVRDPSRPFPSNNQELSVLRWKVNGKPDDNHLAPVTFNCWFSRSDPGFFDVTIEYELNPLFSETLDNLVVTIPLVSSNAHVSDASLVWDQFDDHLEWIVPVIQPGSDNTSGSFEFTAEADSEEDFFPMNVSFKVKDSLTTFGKVDVRDVVSASDESISVPFQKRTDVSSDTYIIS</sequence>
<dbReference type="Gene3D" id="2.60.40.1170">
    <property type="entry name" value="Mu homology domain, subdomain B"/>
    <property type="match status" value="2"/>
</dbReference>
<dbReference type="InterPro" id="IPR027059">
    <property type="entry name" value="Coatomer_dsu"/>
</dbReference>
<name>A0A167D7S2_9ASCO</name>
<evidence type="ECO:0000256" key="3">
    <source>
        <dbReference type="ARBA" id="ARBA00022490"/>
    </source>
</evidence>
<dbReference type="GO" id="GO:0015031">
    <property type="term" value="P:protein transport"/>
    <property type="evidence" value="ECO:0007669"/>
    <property type="project" value="UniProtKB-KW"/>
</dbReference>
<evidence type="ECO:0000256" key="1">
    <source>
        <dbReference type="ARBA" id="ARBA00010516"/>
    </source>
</evidence>
<comment type="similarity">
    <text evidence="1 8">Belongs to the adaptor complexes medium subunit family. Delta-COP subfamily.</text>
</comment>
<dbReference type="RefSeq" id="XP_018735061.1">
    <property type="nucleotide sequence ID" value="XM_018882810.1"/>
</dbReference>
<feature type="region of interest" description="Disordered" evidence="10">
    <location>
        <begin position="20"/>
        <end position="89"/>
    </location>
</feature>
<evidence type="ECO:0000256" key="5">
    <source>
        <dbReference type="ARBA" id="ARBA00022927"/>
    </source>
</evidence>
<evidence type="ECO:0000256" key="9">
    <source>
        <dbReference type="RuleBase" id="RU366052"/>
    </source>
</evidence>
<keyword evidence="7 8" id="KW-0968">Cytoplasmic vesicle</keyword>
<keyword evidence="13" id="KW-1185">Reference proteome</keyword>
<dbReference type="EMBL" id="CP014501">
    <property type="protein sequence ID" value="ANB12584.1"/>
    <property type="molecule type" value="Genomic_DNA"/>
</dbReference>
<feature type="compositionally biased region" description="Gly residues" evidence="10">
    <location>
        <begin position="55"/>
        <end position="65"/>
    </location>
</feature>
<comment type="subunit">
    <text evidence="8">Oligomeric complex that consists of at least the alpha, beta, beta', gamma, delta, epsilon and zeta subunits.</text>
</comment>
<feature type="compositionally biased region" description="Polar residues" evidence="10">
    <location>
        <begin position="142"/>
        <end position="159"/>
    </location>
</feature>
<evidence type="ECO:0000256" key="7">
    <source>
        <dbReference type="ARBA" id="ARBA00023329"/>
    </source>
</evidence>
<dbReference type="PANTHER" id="PTHR10121">
    <property type="entry name" value="COATOMER SUBUNIT DELTA"/>
    <property type="match status" value="1"/>
</dbReference>
<gene>
    <name evidence="12" type="primary">RET2</name>
    <name evidence="12" type="ORF">AWJ20_841</name>
</gene>
<reference evidence="12 13" key="1">
    <citation type="submission" date="2016-02" db="EMBL/GenBank/DDBJ databases">
        <title>Complete genome sequence and transcriptome regulation of the pentose utilising yeast Sugiyamaella lignohabitans.</title>
        <authorList>
            <person name="Bellasio M."/>
            <person name="Peymann A."/>
            <person name="Valli M."/>
            <person name="Sipitzky M."/>
            <person name="Graf A."/>
            <person name="Sauer M."/>
            <person name="Marx H."/>
            <person name="Mattanovich D."/>
        </authorList>
    </citation>
    <scope>NUCLEOTIDE SEQUENCE [LARGE SCALE GENOMIC DNA]</scope>
    <source>
        <strain evidence="12 13">CBS 10342</strain>
    </source>
</reference>
<dbReference type="GeneID" id="30037918"/>
<evidence type="ECO:0000313" key="12">
    <source>
        <dbReference type="EMBL" id="ANB12584.1"/>
    </source>
</evidence>
<keyword evidence="5 8" id="KW-0653">Protein transport</keyword>
<evidence type="ECO:0000256" key="4">
    <source>
        <dbReference type="ARBA" id="ARBA00022892"/>
    </source>
</evidence>
<dbReference type="AlphaFoldDB" id="A0A167D7S2"/>
<evidence type="ECO:0000256" key="6">
    <source>
        <dbReference type="ARBA" id="ARBA00023034"/>
    </source>
</evidence>
<dbReference type="SUPFAM" id="SSF49447">
    <property type="entry name" value="Second domain of Mu2 adaptin subunit (ap50) of ap2 adaptor"/>
    <property type="match status" value="1"/>
</dbReference>
<dbReference type="InterPro" id="IPR028565">
    <property type="entry name" value="MHD"/>
</dbReference>
<dbReference type="PROSITE" id="PS51072">
    <property type="entry name" value="MHD"/>
    <property type="match status" value="1"/>
</dbReference>
<evidence type="ECO:0000256" key="8">
    <source>
        <dbReference type="RuleBase" id="RU364018"/>
    </source>
</evidence>
<feature type="domain" description="MHD" evidence="11">
    <location>
        <begin position="169"/>
        <end position="418"/>
    </location>
</feature>
<keyword evidence="3 8" id="KW-0963">Cytoplasm</keyword>
<evidence type="ECO:0000256" key="2">
    <source>
        <dbReference type="ARBA" id="ARBA00022448"/>
    </source>
</evidence>